<gene>
    <name evidence="1" type="ORF">I5L79_03310</name>
</gene>
<accession>A0ABS0KXH3</accession>
<dbReference type="Proteomes" id="UP000601099">
    <property type="component" value="Unassembled WGS sequence"/>
</dbReference>
<dbReference type="EMBL" id="JADWYK010000001">
    <property type="protein sequence ID" value="MBG8552556.1"/>
    <property type="molecule type" value="Genomic_DNA"/>
</dbReference>
<evidence type="ECO:0000313" key="1">
    <source>
        <dbReference type="EMBL" id="MBG8552556.1"/>
    </source>
</evidence>
<sequence>MDAIELYVTNRTADTLLVSVGYDSDSTLVALPDVPRQRQAQTADSLLLDSTVQRSPKRLFRYLAWHRKRWYWVYRHAPRDPTWRDAAGNLHAATVNDTTSEVTYKVMPGDKLQLSTYESSALPDDTDPPELVSVVSLRLRQGQARRALPLGPELNQLFQAQFSFWQGWFELGPTTYRYELRVSPGLALNDD</sequence>
<keyword evidence="2" id="KW-1185">Reference proteome</keyword>
<evidence type="ECO:0000313" key="2">
    <source>
        <dbReference type="Proteomes" id="UP000601099"/>
    </source>
</evidence>
<protein>
    <recommendedName>
        <fullName evidence="3">DUF4390 domain-containing protein</fullName>
    </recommendedName>
</protein>
<organism evidence="1 2">
    <name type="scientific">Hymenobacter guriensis</name>
    <dbReference type="NCBI Taxonomy" id="2793065"/>
    <lineage>
        <taxon>Bacteria</taxon>
        <taxon>Pseudomonadati</taxon>
        <taxon>Bacteroidota</taxon>
        <taxon>Cytophagia</taxon>
        <taxon>Cytophagales</taxon>
        <taxon>Hymenobacteraceae</taxon>
        <taxon>Hymenobacter</taxon>
    </lineage>
</organism>
<name>A0ABS0KXH3_9BACT</name>
<proteinExistence type="predicted"/>
<evidence type="ECO:0008006" key="3">
    <source>
        <dbReference type="Google" id="ProtNLM"/>
    </source>
</evidence>
<dbReference type="RefSeq" id="WP_196953583.1">
    <property type="nucleotide sequence ID" value="NZ_JADWYK010000001.1"/>
</dbReference>
<reference evidence="1 2" key="1">
    <citation type="submission" date="2020-11" db="EMBL/GenBank/DDBJ databases">
        <title>Hymenobacter sp.</title>
        <authorList>
            <person name="Kim M.K."/>
        </authorList>
    </citation>
    <scope>NUCLEOTIDE SEQUENCE [LARGE SCALE GENOMIC DNA]</scope>
    <source>
        <strain evidence="1 2">BT594</strain>
    </source>
</reference>
<comment type="caution">
    <text evidence="1">The sequence shown here is derived from an EMBL/GenBank/DDBJ whole genome shotgun (WGS) entry which is preliminary data.</text>
</comment>